<dbReference type="Gene3D" id="3.30.190.20">
    <property type="match status" value="1"/>
</dbReference>
<keyword evidence="5" id="KW-1185">Reference proteome</keyword>
<accession>A0ABU7F270</accession>
<reference evidence="4 5" key="1">
    <citation type="submission" date="2021-06" db="EMBL/GenBank/DDBJ databases">
        <authorList>
            <person name="Palmer J.M."/>
        </authorList>
    </citation>
    <scope>NUCLEOTIDE SEQUENCE [LARGE SCALE GENOMIC DNA]</scope>
    <source>
        <strain evidence="4 5">CL_MEX2019</strain>
        <tissue evidence="4">Muscle</tissue>
    </source>
</reference>
<dbReference type="SUPFAM" id="SSF56808">
    <property type="entry name" value="Ribosomal protein L1"/>
    <property type="match status" value="1"/>
</dbReference>
<evidence type="ECO:0000256" key="3">
    <source>
        <dbReference type="ARBA" id="ARBA00023274"/>
    </source>
</evidence>
<comment type="similarity">
    <text evidence="1">Belongs to the universal ribosomal protein uL1 family.</text>
</comment>
<organism evidence="4 5">
    <name type="scientific">Characodon lateralis</name>
    <dbReference type="NCBI Taxonomy" id="208331"/>
    <lineage>
        <taxon>Eukaryota</taxon>
        <taxon>Metazoa</taxon>
        <taxon>Chordata</taxon>
        <taxon>Craniata</taxon>
        <taxon>Vertebrata</taxon>
        <taxon>Euteleostomi</taxon>
        <taxon>Actinopterygii</taxon>
        <taxon>Neopterygii</taxon>
        <taxon>Teleostei</taxon>
        <taxon>Neoteleostei</taxon>
        <taxon>Acanthomorphata</taxon>
        <taxon>Ovalentaria</taxon>
        <taxon>Atherinomorphae</taxon>
        <taxon>Cyprinodontiformes</taxon>
        <taxon>Goodeidae</taxon>
        <taxon>Characodon</taxon>
    </lineage>
</organism>
<keyword evidence="3" id="KW-0687">Ribonucleoprotein</keyword>
<evidence type="ECO:0000313" key="5">
    <source>
        <dbReference type="Proteomes" id="UP001352852"/>
    </source>
</evidence>
<proteinExistence type="inferred from homology"/>
<protein>
    <submittedName>
        <fullName evidence="4">Uncharacterized protein</fullName>
    </submittedName>
</protein>
<dbReference type="PANTHER" id="PTHR36427">
    <property type="entry name" value="54S RIBOSOMAL PROTEIN L1, MITOCHONDRIAL"/>
    <property type="match status" value="1"/>
</dbReference>
<gene>
    <name evidence="4" type="ORF">CHARACLAT_011706</name>
</gene>
<dbReference type="InterPro" id="IPR016095">
    <property type="entry name" value="Ribosomal_uL1_3-a/b-sand"/>
</dbReference>
<comment type="caution">
    <text evidence="4">The sequence shown here is derived from an EMBL/GenBank/DDBJ whole genome shotgun (WGS) entry which is preliminary data.</text>
</comment>
<dbReference type="InterPro" id="IPR023674">
    <property type="entry name" value="Ribosomal_uL1-like"/>
</dbReference>
<keyword evidence="2" id="KW-0689">Ribosomal protein</keyword>
<evidence type="ECO:0000256" key="2">
    <source>
        <dbReference type="ARBA" id="ARBA00022980"/>
    </source>
</evidence>
<feature type="non-terminal residue" evidence="4">
    <location>
        <position position="1"/>
    </location>
</feature>
<dbReference type="Gene3D" id="3.40.50.790">
    <property type="match status" value="1"/>
</dbReference>
<evidence type="ECO:0000313" key="4">
    <source>
        <dbReference type="EMBL" id="MED6293553.1"/>
    </source>
</evidence>
<evidence type="ECO:0000256" key="1">
    <source>
        <dbReference type="ARBA" id="ARBA00010531"/>
    </source>
</evidence>
<dbReference type="EMBL" id="JAHUTJ010074564">
    <property type="protein sequence ID" value="MED6293553.1"/>
    <property type="molecule type" value="Genomic_DNA"/>
</dbReference>
<sequence>TVSNDISKALELFKTGHEYLVESDCYIRTQIATLDMPSEQIFANLQTILTDVCSHRPTSLGMFTRTIKHTLDLLNSPSTQSAAADVHLAAVWAAGLDGITHC</sequence>
<dbReference type="Proteomes" id="UP001352852">
    <property type="component" value="Unassembled WGS sequence"/>
</dbReference>
<dbReference type="PANTHER" id="PTHR36427:SF3">
    <property type="entry name" value="LARGE RIBOSOMAL SUBUNIT PROTEIN UL1M"/>
    <property type="match status" value="1"/>
</dbReference>
<name>A0ABU7F270_9TELE</name>